<proteinExistence type="predicted"/>
<evidence type="ECO:0000313" key="2">
    <source>
        <dbReference type="Ensembl" id="ENSAZOP00000016634.1"/>
    </source>
</evidence>
<evidence type="ECO:0000256" key="1">
    <source>
        <dbReference type="SAM" id="MobiDB-lite"/>
    </source>
</evidence>
<keyword evidence="3" id="KW-1185">Reference proteome</keyword>
<feature type="region of interest" description="Disordered" evidence="1">
    <location>
        <begin position="1"/>
        <end position="121"/>
    </location>
</feature>
<feature type="compositionally biased region" description="Low complexity" evidence="1">
    <location>
        <begin position="61"/>
        <end position="70"/>
    </location>
</feature>
<organism evidence="2 3">
    <name type="scientific">Anas zonorhyncha</name>
    <name type="common">Eastern spot-billed duck</name>
    <dbReference type="NCBI Taxonomy" id="75864"/>
    <lineage>
        <taxon>Eukaryota</taxon>
        <taxon>Metazoa</taxon>
        <taxon>Chordata</taxon>
        <taxon>Craniata</taxon>
        <taxon>Vertebrata</taxon>
        <taxon>Euteleostomi</taxon>
        <taxon>Archelosauria</taxon>
        <taxon>Archosauria</taxon>
        <taxon>Dinosauria</taxon>
        <taxon>Saurischia</taxon>
        <taxon>Theropoda</taxon>
        <taxon>Coelurosauria</taxon>
        <taxon>Aves</taxon>
        <taxon>Neognathae</taxon>
        <taxon>Galloanserae</taxon>
        <taxon>Anseriformes</taxon>
        <taxon>Anatidae</taxon>
        <taxon>Anatinae</taxon>
        <taxon>Anas</taxon>
    </lineage>
</organism>
<dbReference type="Proteomes" id="UP000694549">
    <property type="component" value="Unplaced"/>
</dbReference>
<protein>
    <submittedName>
        <fullName evidence="2">Uncharacterized protein</fullName>
    </submittedName>
</protein>
<evidence type="ECO:0000313" key="3">
    <source>
        <dbReference type="Proteomes" id="UP000694549"/>
    </source>
</evidence>
<reference evidence="2" key="1">
    <citation type="submission" date="2025-08" db="UniProtKB">
        <authorList>
            <consortium name="Ensembl"/>
        </authorList>
    </citation>
    <scope>IDENTIFICATION</scope>
</reference>
<name>A0A8B9UZB8_9AVES</name>
<accession>A0A8B9UZB8</accession>
<dbReference type="AlphaFoldDB" id="A0A8B9UZB8"/>
<dbReference type="Ensembl" id="ENSAZOT00000017889.1">
    <property type="protein sequence ID" value="ENSAZOP00000016634.1"/>
    <property type="gene ID" value="ENSAZOG00000010855.1"/>
</dbReference>
<reference evidence="2" key="2">
    <citation type="submission" date="2025-09" db="UniProtKB">
        <authorList>
            <consortium name="Ensembl"/>
        </authorList>
    </citation>
    <scope>IDENTIFICATION</scope>
</reference>
<sequence length="134" mass="14578">DIIQRKIEESDGEFLPSDGRGKKRRAPLPPSDKSPYSAKAQVGTQQLALQLGKENWEKPDSAPCSSSSDSKLPVVTGWQTPVAAPGKIGPCRKNSLSDHGNPMSLVAKTESETKPVPTPRQKCITEMLDPRSWL</sequence>